<organism evidence="3 4">
    <name type="scientific">Morus notabilis</name>
    <dbReference type="NCBI Taxonomy" id="981085"/>
    <lineage>
        <taxon>Eukaryota</taxon>
        <taxon>Viridiplantae</taxon>
        <taxon>Streptophyta</taxon>
        <taxon>Embryophyta</taxon>
        <taxon>Tracheophyta</taxon>
        <taxon>Spermatophyta</taxon>
        <taxon>Magnoliopsida</taxon>
        <taxon>eudicotyledons</taxon>
        <taxon>Gunneridae</taxon>
        <taxon>Pentapetalae</taxon>
        <taxon>rosids</taxon>
        <taxon>fabids</taxon>
        <taxon>Rosales</taxon>
        <taxon>Moraceae</taxon>
        <taxon>Moreae</taxon>
        <taxon>Morus</taxon>
    </lineage>
</organism>
<proteinExistence type="predicted"/>
<keyword evidence="1" id="KW-0472">Membrane</keyword>
<dbReference type="eggNOG" id="KOG0743">
    <property type="taxonomic scope" value="Eukaryota"/>
</dbReference>
<evidence type="ECO:0000313" key="4">
    <source>
        <dbReference type="Proteomes" id="UP000030645"/>
    </source>
</evidence>
<evidence type="ECO:0000256" key="1">
    <source>
        <dbReference type="SAM" id="Phobius"/>
    </source>
</evidence>
<accession>W9QE76</accession>
<evidence type="ECO:0000313" key="3">
    <source>
        <dbReference type="EMBL" id="EXB29785.1"/>
    </source>
</evidence>
<sequence length="144" mass="16592">MVPAITMSSTIASFMFAWAIICQYSPYKVRRLIDKFKQRLKDYLEPSVEISFREFTEDRPRRNEAYALVEAYLSTTSSKSADRLRADMENDGGNLVLSMDDYQQVTDESEGVKVWWDLRRVMTPSTKSIVCQAGKEDLQAQISK</sequence>
<dbReference type="Proteomes" id="UP000030645">
    <property type="component" value="Unassembled WGS sequence"/>
</dbReference>
<dbReference type="Pfam" id="PF14363">
    <property type="entry name" value="AAA_assoc"/>
    <property type="match status" value="1"/>
</dbReference>
<dbReference type="EMBL" id="KE343449">
    <property type="protein sequence ID" value="EXB29785.1"/>
    <property type="molecule type" value="Genomic_DNA"/>
</dbReference>
<keyword evidence="1" id="KW-0812">Transmembrane</keyword>
<dbReference type="AlphaFoldDB" id="W9QE76"/>
<reference evidence="4" key="1">
    <citation type="submission" date="2013-01" db="EMBL/GenBank/DDBJ databases">
        <title>Draft Genome Sequence of a Mulberry Tree, Morus notabilis C.K. Schneid.</title>
        <authorList>
            <person name="He N."/>
            <person name="Zhao S."/>
        </authorList>
    </citation>
    <scope>NUCLEOTIDE SEQUENCE</scope>
</reference>
<keyword evidence="1" id="KW-1133">Transmembrane helix</keyword>
<feature type="domain" description="AAA-type ATPase N-terminal" evidence="2">
    <location>
        <begin position="26"/>
        <end position="118"/>
    </location>
</feature>
<dbReference type="InterPro" id="IPR025753">
    <property type="entry name" value="AAA_N_dom"/>
</dbReference>
<protein>
    <recommendedName>
        <fullName evidence="2">AAA-type ATPase N-terminal domain-containing protein</fullName>
    </recommendedName>
</protein>
<name>W9QE76_9ROSA</name>
<gene>
    <name evidence="3" type="ORF">L484_008949</name>
</gene>
<feature type="transmembrane region" description="Helical" evidence="1">
    <location>
        <begin position="6"/>
        <end position="27"/>
    </location>
</feature>
<keyword evidence="4" id="KW-1185">Reference proteome</keyword>
<dbReference type="STRING" id="981085.W9QE76"/>
<evidence type="ECO:0000259" key="2">
    <source>
        <dbReference type="Pfam" id="PF14363"/>
    </source>
</evidence>